<name>A0A8J2HKB8_COTCN</name>
<dbReference type="EMBL" id="CAJNRD030001123">
    <property type="protein sequence ID" value="CAG5101848.1"/>
    <property type="molecule type" value="Genomic_DNA"/>
</dbReference>
<dbReference type="OrthoDB" id="504708at2759"/>
<comment type="caution">
    <text evidence="1">The sequence shown here is derived from an EMBL/GenBank/DDBJ whole genome shotgun (WGS) entry which is preliminary data.</text>
</comment>
<evidence type="ECO:0000313" key="1">
    <source>
        <dbReference type="EMBL" id="CAG5101848.1"/>
    </source>
</evidence>
<gene>
    <name evidence="1" type="ORF">HICCMSTLAB_LOCUS10720</name>
</gene>
<keyword evidence="2" id="KW-1185">Reference proteome</keyword>
<protein>
    <submittedName>
        <fullName evidence="1">Uncharacterized protein</fullName>
    </submittedName>
</protein>
<proteinExistence type="predicted"/>
<dbReference type="AlphaFoldDB" id="A0A8J2HKB8"/>
<evidence type="ECO:0000313" key="2">
    <source>
        <dbReference type="Proteomes" id="UP000786811"/>
    </source>
</evidence>
<sequence>MLRNNNLFSEVESFCYTTDDCSDPMMICVDHRCQCLKGCVRLNNKCYRVRGGSCTESSNCMSTHLECRNKTCTSVNEFKEGNWTCHNKSGATVCWGNEMSKGSPNILCHAIHNYFSVAGFLKPNEKIVWKNSNIKFDNTVYGGPDADSWYHLYLICQTEHNHTKYIDHWTIA</sequence>
<accession>A0A8J2HKB8</accession>
<reference evidence="1" key="1">
    <citation type="submission" date="2021-04" db="EMBL/GenBank/DDBJ databases">
        <authorList>
            <person name="Chebbi M.A.C M."/>
        </authorList>
    </citation>
    <scope>NUCLEOTIDE SEQUENCE</scope>
</reference>
<organism evidence="1 2">
    <name type="scientific">Cotesia congregata</name>
    <name type="common">Parasitoid wasp</name>
    <name type="synonym">Apanteles congregatus</name>
    <dbReference type="NCBI Taxonomy" id="51543"/>
    <lineage>
        <taxon>Eukaryota</taxon>
        <taxon>Metazoa</taxon>
        <taxon>Ecdysozoa</taxon>
        <taxon>Arthropoda</taxon>
        <taxon>Hexapoda</taxon>
        <taxon>Insecta</taxon>
        <taxon>Pterygota</taxon>
        <taxon>Neoptera</taxon>
        <taxon>Endopterygota</taxon>
        <taxon>Hymenoptera</taxon>
        <taxon>Apocrita</taxon>
        <taxon>Ichneumonoidea</taxon>
        <taxon>Braconidae</taxon>
        <taxon>Microgastrinae</taxon>
        <taxon>Cotesia</taxon>
    </lineage>
</organism>
<dbReference type="Proteomes" id="UP000786811">
    <property type="component" value="Unassembled WGS sequence"/>
</dbReference>